<evidence type="ECO:0000256" key="3">
    <source>
        <dbReference type="ARBA" id="ARBA00022737"/>
    </source>
</evidence>
<dbReference type="Proteomes" id="UP000694871">
    <property type="component" value="Unplaced"/>
</dbReference>
<dbReference type="PROSITE" id="PS50093">
    <property type="entry name" value="PKD"/>
    <property type="match status" value="1"/>
</dbReference>
<name>A0ABM1JKC5_GEKJA</name>
<keyword evidence="6" id="KW-1133">Transmembrane helix</keyword>
<evidence type="ECO:0000256" key="1">
    <source>
        <dbReference type="ARBA" id="ARBA00004479"/>
    </source>
</evidence>
<comment type="similarity">
    <text evidence="2">Belongs to the VPS10-related sortilin family. SORCS subfamily.</text>
</comment>
<dbReference type="Gene3D" id="2.130.10.10">
    <property type="entry name" value="YVTN repeat-like/Quinoprotein amine dehydrogenase"/>
    <property type="match status" value="1"/>
</dbReference>
<evidence type="ECO:0000256" key="6">
    <source>
        <dbReference type="SAM" id="Phobius"/>
    </source>
</evidence>
<evidence type="ECO:0000313" key="9">
    <source>
        <dbReference type="RefSeq" id="XP_015261912.1"/>
    </source>
</evidence>
<evidence type="ECO:0000313" key="8">
    <source>
        <dbReference type="Proteomes" id="UP000694871"/>
    </source>
</evidence>
<keyword evidence="4 6" id="KW-0472">Membrane</keyword>
<keyword evidence="5" id="KW-0325">Glycoprotein</keyword>
<keyword evidence="6" id="KW-0812">Transmembrane</keyword>
<comment type="subcellular location">
    <subcellularLocation>
        <location evidence="1">Membrane</location>
        <topology evidence="1">Single-pass type I membrane protein</topology>
    </subcellularLocation>
</comment>
<sequence>IILVSSSQSDRDQSLFISTDEGATFQKQPIDFFVETLIFHPKQEDKVLAFTKDEQLYVSTDLGIQWTLLQDHVSKDHIFWSVDGVDQDPNLIYMEIQDADGDFRYVVCPSHNCSGEQLGAPFLGHIDRNSLTVQDDYIFLQTSSANQTKYYVSYRRNEFVQMKLPKYALPKDLQIISTDESQVFVAVQEWYQTDTYNLYQSDAQGVSYSIVLENVRSTKQPEENVLIDILEVRGVKGVFLANQKIDGKVTTLITFNKGRDWDFLIPPAADMNGKPTHCRPPDCHLHLHLRWPDNPYVSGMVHTKDTAPGLIMGAGNLGSQLVEYKEEMYVTSDCGKTWRQVFEEEHHILYLDHGGVIVAIKDTSIPLKILKFSVDEGQTWSTHNFTSTSVFVDGLLSEPGDETLVMTVCGDRCIMGQQRSFRKRKSSSWCIKGRSFMSALTSKVCECRHSDFLCDYGFERSALLKSESSTCFADFWFHPEMPPEDCLLGHEYRSSTGYRKVISNVCEGGVDLQQNVSRHPCPVTAPKRLQISVKGDSLAVKPGESVSFIVQQDQGDIVNTKYQVDHGDGFKAMYVNLTLADEPIQHRYENPGVYRASVTAENAAGREEAVVFVQVHSPLQALHLEVVPVVGRNQEVNLTAVTLPRNPNFTLFYWWIGDSLQPHLSLESFLVTTFTEIGEVRVTVQASRGNSMLQDSKVIQVLDHFPALRLRFSEYLDLYNPNIPAWREDIGLVVTQRIAKETNIPEENLVTVVRPGLPTTADLYVLQSLNHPKKKRTISSNKRIAAIKQSLEAQNISFFLREGHWILVTLDSSDSDSQALGGGGGYWVIVALFVISLVVVGAIVLYKFKRKLPGRNVYAQMQNEKEQEMTSPVNRREDTQNIIQGEESGVVLSINSREMHSYLVT</sequence>
<dbReference type="Gene3D" id="3.30.60.270">
    <property type="match status" value="1"/>
</dbReference>
<dbReference type="InterPro" id="IPR031778">
    <property type="entry name" value="Sortilin_N"/>
</dbReference>
<dbReference type="Pfam" id="PF00801">
    <property type="entry name" value="PKD"/>
    <property type="match status" value="1"/>
</dbReference>
<evidence type="ECO:0000256" key="4">
    <source>
        <dbReference type="ARBA" id="ARBA00023136"/>
    </source>
</evidence>
<dbReference type="InterPro" id="IPR000601">
    <property type="entry name" value="PKD_dom"/>
</dbReference>
<dbReference type="InterPro" id="IPR035986">
    <property type="entry name" value="PKD_dom_sf"/>
</dbReference>
<evidence type="ECO:0000259" key="7">
    <source>
        <dbReference type="PROSITE" id="PS50093"/>
    </source>
</evidence>
<evidence type="ECO:0000256" key="2">
    <source>
        <dbReference type="ARBA" id="ARBA00010818"/>
    </source>
</evidence>
<protein>
    <submittedName>
        <fullName evidence="9">VPS10 domain-containing receptor SorCS2</fullName>
    </submittedName>
</protein>
<feature type="non-terminal residue" evidence="9">
    <location>
        <position position="1"/>
    </location>
</feature>
<proteinExistence type="inferred from homology"/>
<dbReference type="PANTHER" id="PTHR12106:SF9">
    <property type="entry name" value="VPS10 DOMAIN-CONTAINING RECEPTOR SORCS2"/>
    <property type="match status" value="1"/>
</dbReference>
<dbReference type="Pfam" id="PF15901">
    <property type="entry name" value="Sortilin_C"/>
    <property type="match status" value="1"/>
</dbReference>
<dbReference type="SMART" id="SM00602">
    <property type="entry name" value="VPS10"/>
    <property type="match status" value="1"/>
</dbReference>
<dbReference type="InterPro" id="IPR006581">
    <property type="entry name" value="VPS10"/>
</dbReference>
<keyword evidence="8" id="KW-1185">Reference proteome</keyword>
<dbReference type="InterPro" id="IPR013783">
    <property type="entry name" value="Ig-like_fold"/>
</dbReference>
<reference evidence="9" key="1">
    <citation type="submission" date="2025-08" db="UniProtKB">
        <authorList>
            <consortium name="RefSeq"/>
        </authorList>
    </citation>
    <scope>IDENTIFICATION</scope>
</reference>
<dbReference type="InterPro" id="IPR031777">
    <property type="entry name" value="Sortilin_C"/>
</dbReference>
<dbReference type="PANTHER" id="PTHR12106">
    <property type="entry name" value="SORTILIN RELATED"/>
    <property type="match status" value="1"/>
</dbReference>
<dbReference type="SUPFAM" id="SSF49299">
    <property type="entry name" value="PKD domain"/>
    <property type="match status" value="1"/>
</dbReference>
<dbReference type="SUPFAM" id="SSF110296">
    <property type="entry name" value="Oligoxyloglucan reducing end-specific cellobiohydrolase"/>
    <property type="match status" value="1"/>
</dbReference>
<feature type="domain" description="PKD" evidence="7">
    <location>
        <begin position="562"/>
        <end position="622"/>
    </location>
</feature>
<accession>A0ABM1JKC5</accession>
<dbReference type="Gene3D" id="2.60.40.10">
    <property type="entry name" value="Immunoglobulins"/>
    <property type="match status" value="1"/>
</dbReference>
<dbReference type="GeneID" id="107106298"/>
<evidence type="ECO:0000256" key="5">
    <source>
        <dbReference type="ARBA" id="ARBA00023180"/>
    </source>
</evidence>
<dbReference type="Gene3D" id="2.10.70.80">
    <property type="match status" value="1"/>
</dbReference>
<organism evidence="8 9">
    <name type="scientific">Gekko japonicus</name>
    <name type="common">Schlegel's Japanese gecko</name>
    <dbReference type="NCBI Taxonomy" id="146911"/>
    <lineage>
        <taxon>Eukaryota</taxon>
        <taxon>Metazoa</taxon>
        <taxon>Chordata</taxon>
        <taxon>Craniata</taxon>
        <taxon>Vertebrata</taxon>
        <taxon>Euteleostomi</taxon>
        <taxon>Lepidosauria</taxon>
        <taxon>Squamata</taxon>
        <taxon>Bifurcata</taxon>
        <taxon>Gekkota</taxon>
        <taxon>Gekkonidae</taxon>
        <taxon>Gekkoninae</taxon>
        <taxon>Gekko</taxon>
    </lineage>
</organism>
<feature type="transmembrane region" description="Helical" evidence="6">
    <location>
        <begin position="825"/>
        <end position="846"/>
    </location>
</feature>
<dbReference type="Pfam" id="PF15902">
    <property type="entry name" value="Sortilin-Vps10"/>
    <property type="match status" value="1"/>
</dbReference>
<dbReference type="RefSeq" id="XP_015261912.1">
    <property type="nucleotide sequence ID" value="XM_015406426.1"/>
</dbReference>
<dbReference type="InterPro" id="IPR050310">
    <property type="entry name" value="VPS10-sortilin"/>
</dbReference>
<dbReference type="InterPro" id="IPR015943">
    <property type="entry name" value="WD40/YVTN_repeat-like_dom_sf"/>
</dbReference>
<keyword evidence="3" id="KW-0677">Repeat</keyword>
<gene>
    <name evidence="9" type="primary">SORCS2</name>
</gene>
<keyword evidence="9" id="KW-0675">Receptor</keyword>